<dbReference type="EMBL" id="QJJY01000043">
    <property type="protein sequence ID" value="PXX22046.1"/>
    <property type="molecule type" value="Genomic_DNA"/>
</dbReference>
<comment type="caution">
    <text evidence="1">The sequence shown here is derived from an EMBL/GenBank/DDBJ whole genome shotgun (WGS) entry which is preliminary data.</text>
</comment>
<dbReference type="Proteomes" id="UP000247755">
    <property type="component" value="Unassembled WGS sequence"/>
</dbReference>
<name>A0A318HY73_BURPY</name>
<dbReference type="AlphaFoldDB" id="A0A318HY73"/>
<sequence length="77" mass="8510">MASFGRSTQTQRPTVPLDDGNIKVQLLAGAGNIYNPTAMPRKTFVDKHALAWRAEHGSVFDRAFYVDATMHGDKFAN</sequence>
<protein>
    <submittedName>
        <fullName evidence="1">Uncharacterized protein</fullName>
    </submittedName>
</protein>
<accession>A0A318HY73</accession>
<evidence type="ECO:0000313" key="1">
    <source>
        <dbReference type="EMBL" id="PXX22046.1"/>
    </source>
</evidence>
<proteinExistence type="predicted"/>
<organism evidence="1 2">
    <name type="scientific">Burkholderia pyrrocinia</name>
    <name type="common">Pseudomonas pyrrocinia</name>
    <dbReference type="NCBI Taxonomy" id="60550"/>
    <lineage>
        <taxon>Bacteria</taxon>
        <taxon>Pseudomonadati</taxon>
        <taxon>Pseudomonadota</taxon>
        <taxon>Betaproteobacteria</taxon>
        <taxon>Burkholderiales</taxon>
        <taxon>Burkholderiaceae</taxon>
        <taxon>Burkholderia</taxon>
        <taxon>Burkholderia cepacia complex</taxon>
    </lineage>
</organism>
<reference evidence="1 2" key="1">
    <citation type="submission" date="2018-05" db="EMBL/GenBank/DDBJ databases">
        <title>Comparative genomics of bacterial root endophytes of switchgrass collected from native prairies over two seasons.</title>
        <authorList>
            <person name="Tang Y."/>
        </authorList>
    </citation>
    <scope>NUCLEOTIDE SEQUENCE [LARGE SCALE GENOMIC DNA]</scope>
    <source>
        <strain evidence="1 2">NFIX32</strain>
    </source>
</reference>
<dbReference type="RefSeq" id="WP_072445291.1">
    <property type="nucleotide sequence ID" value="NZ_QJJY01000043.1"/>
</dbReference>
<evidence type="ECO:0000313" key="2">
    <source>
        <dbReference type="Proteomes" id="UP000247755"/>
    </source>
</evidence>
<gene>
    <name evidence="1" type="ORF">NA66_10438</name>
</gene>